<sequence length="591" mass="62534">MTRILIAVAMVGMSGPIAEDPGPPPGVGHWVGPLRIGPAELSMVLHVEQGEDGALSATLDSPDQGSFGLEVASISVQGRTLRFEIPTLDARFEGTLSEDGTTLSGTFTQRGQGFPLTMTRTAEEDLPRPVDPPEVLLGIWEGPIELPLGQTLRVALRVEPDEGRPGMRTIAFDSLDQDVRGIPVTAVEVDGETVRFEVKSIGGTFEGTFDEERSSISGTWSQSIMTMPLTLEKVEELSTRVRPQQPEPPFPYGVEELTFENPEAGITLAGTLTIPEGDGPFPAAVMVSGSGPQDRDETLLGHKPFWVIADHLAREGVAVLRFDDRGVGGSGGDFESATSEDFATDALAAVRFLRGRPGVDGEAVGIIGHSEGGIVGPIAATRAPGEVDFLVLLAGTGVTGKEIVLRQADLIVRASGVPESASKAQVDALGRMIALVESGREGGDEEEELRETVAGALDALDPGQREALEETQGGLAEAASRAGDQLRSPWFRFFLSYDPAPTLGAVDCPVLAIFGGKDMQVDPEQNAPRVEAALEEAGDDRSSVEVLPGLNHLFQHAETGAPLEYGGIEETFAPEALARISGWIRGVTGRE</sequence>
<organism evidence="3 4">
    <name type="scientific">Tautonia plasticadhaerens</name>
    <dbReference type="NCBI Taxonomy" id="2527974"/>
    <lineage>
        <taxon>Bacteria</taxon>
        <taxon>Pseudomonadati</taxon>
        <taxon>Planctomycetota</taxon>
        <taxon>Planctomycetia</taxon>
        <taxon>Isosphaerales</taxon>
        <taxon>Isosphaeraceae</taxon>
        <taxon>Tautonia</taxon>
    </lineage>
</organism>
<evidence type="ECO:0000313" key="3">
    <source>
        <dbReference type="EMBL" id="QDV33009.1"/>
    </source>
</evidence>
<evidence type="ECO:0000259" key="2">
    <source>
        <dbReference type="Pfam" id="PF02129"/>
    </source>
</evidence>
<dbReference type="SUPFAM" id="SSF53474">
    <property type="entry name" value="alpha/beta-Hydrolases"/>
    <property type="match status" value="1"/>
</dbReference>
<dbReference type="PANTHER" id="PTHR43265">
    <property type="entry name" value="ESTERASE ESTD"/>
    <property type="match status" value="1"/>
</dbReference>
<evidence type="ECO:0000313" key="4">
    <source>
        <dbReference type="Proteomes" id="UP000317835"/>
    </source>
</evidence>
<dbReference type="GO" id="GO:0052689">
    <property type="term" value="F:carboxylic ester hydrolase activity"/>
    <property type="evidence" value="ECO:0007669"/>
    <property type="project" value="TreeGrafter"/>
</dbReference>
<keyword evidence="4" id="KW-1185">Reference proteome</keyword>
<dbReference type="InterPro" id="IPR002471">
    <property type="entry name" value="Pept_S9_AS"/>
</dbReference>
<dbReference type="EMBL" id="CP036426">
    <property type="protein sequence ID" value="QDV33009.1"/>
    <property type="molecule type" value="Genomic_DNA"/>
</dbReference>
<dbReference type="InterPro" id="IPR029058">
    <property type="entry name" value="AB_hydrolase_fold"/>
</dbReference>
<keyword evidence="1 3" id="KW-0378">Hydrolase</keyword>
<dbReference type="PROSITE" id="PS00708">
    <property type="entry name" value="PRO_ENDOPEP_SER"/>
    <property type="match status" value="1"/>
</dbReference>
<dbReference type="InterPro" id="IPR000383">
    <property type="entry name" value="Xaa-Pro-like_dom"/>
</dbReference>
<dbReference type="AlphaFoldDB" id="A0A518GWP1"/>
<proteinExistence type="predicted"/>
<evidence type="ECO:0000256" key="1">
    <source>
        <dbReference type="ARBA" id="ARBA00022801"/>
    </source>
</evidence>
<accession>A0A518GWP1</accession>
<dbReference type="GO" id="GO:0004252">
    <property type="term" value="F:serine-type endopeptidase activity"/>
    <property type="evidence" value="ECO:0007669"/>
    <property type="project" value="InterPro"/>
</dbReference>
<dbReference type="GO" id="GO:0006508">
    <property type="term" value="P:proteolysis"/>
    <property type="evidence" value="ECO:0007669"/>
    <property type="project" value="InterPro"/>
</dbReference>
<protein>
    <submittedName>
        <fullName evidence="3">Alpha/beta hydrolase family protein</fullName>
    </submittedName>
</protein>
<reference evidence="3 4" key="1">
    <citation type="submission" date="2019-02" db="EMBL/GenBank/DDBJ databases">
        <title>Deep-cultivation of Planctomycetes and their phenomic and genomic characterization uncovers novel biology.</title>
        <authorList>
            <person name="Wiegand S."/>
            <person name="Jogler M."/>
            <person name="Boedeker C."/>
            <person name="Pinto D."/>
            <person name="Vollmers J."/>
            <person name="Rivas-Marin E."/>
            <person name="Kohn T."/>
            <person name="Peeters S.H."/>
            <person name="Heuer A."/>
            <person name="Rast P."/>
            <person name="Oberbeckmann S."/>
            <person name="Bunk B."/>
            <person name="Jeske O."/>
            <person name="Meyerdierks A."/>
            <person name="Storesund J.E."/>
            <person name="Kallscheuer N."/>
            <person name="Luecker S."/>
            <person name="Lage O.M."/>
            <person name="Pohl T."/>
            <person name="Merkel B.J."/>
            <person name="Hornburger P."/>
            <person name="Mueller R.-W."/>
            <person name="Bruemmer F."/>
            <person name="Labrenz M."/>
            <person name="Spormann A.M."/>
            <person name="Op den Camp H."/>
            <person name="Overmann J."/>
            <person name="Amann R."/>
            <person name="Jetten M.S.M."/>
            <person name="Mascher T."/>
            <person name="Medema M.H."/>
            <person name="Devos D.P."/>
            <person name="Kaster A.-K."/>
            <person name="Ovreas L."/>
            <person name="Rohde M."/>
            <person name="Galperin M.Y."/>
            <person name="Jogler C."/>
        </authorList>
    </citation>
    <scope>NUCLEOTIDE SEQUENCE [LARGE SCALE GENOMIC DNA]</scope>
    <source>
        <strain evidence="3 4">ElP</strain>
    </source>
</reference>
<dbReference type="Gene3D" id="3.40.50.1820">
    <property type="entry name" value="alpha/beta hydrolase"/>
    <property type="match status" value="1"/>
</dbReference>
<dbReference type="InterPro" id="IPR053145">
    <property type="entry name" value="AB_hydrolase_Est10"/>
</dbReference>
<dbReference type="KEGG" id="tpla:ElP_08510"/>
<feature type="domain" description="Xaa-Pro dipeptidyl-peptidase-like" evidence="2">
    <location>
        <begin position="265"/>
        <end position="520"/>
    </location>
</feature>
<dbReference type="Pfam" id="PF02129">
    <property type="entry name" value="Peptidase_S15"/>
    <property type="match status" value="1"/>
</dbReference>
<name>A0A518GWP1_9BACT</name>
<dbReference type="RefSeq" id="WP_145267432.1">
    <property type="nucleotide sequence ID" value="NZ_CP036426.1"/>
</dbReference>
<dbReference type="PANTHER" id="PTHR43265:SF1">
    <property type="entry name" value="ESTERASE ESTD"/>
    <property type="match status" value="1"/>
</dbReference>
<dbReference type="Proteomes" id="UP000317835">
    <property type="component" value="Chromosome"/>
</dbReference>
<gene>
    <name evidence="3" type="ORF">ElP_08510</name>
</gene>
<dbReference type="OrthoDB" id="9809549at2"/>